<sequence length="56" mass="6163">MGKYQYLGDYPGITDGIGPATPGEVKDLNEDQAKIADKSTFWKKMEDKKAKGGNKK</sequence>
<organism evidence="1 2">
    <name type="scientific">uncultured archaeal virus</name>
    <dbReference type="NCBI Taxonomy" id="1960247"/>
    <lineage>
        <taxon>Viruses</taxon>
        <taxon>environmental samples</taxon>
    </lineage>
</organism>
<dbReference type="Proteomes" id="UP001531446">
    <property type="component" value="Segment"/>
</dbReference>
<accession>A0ABM9HVH3</accession>
<gene>
    <name evidence="1" type="ORF">CTG158_LOCUS17</name>
</gene>
<protein>
    <submittedName>
        <fullName evidence="1">Uncharacterized protein</fullName>
    </submittedName>
</protein>
<evidence type="ECO:0000313" key="1">
    <source>
        <dbReference type="EMBL" id="CAI4043381.1"/>
    </source>
</evidence>
<name>A0ABM9HVH3_9VIRU</name>
<keyword evidence="2" id="KW-1185">Reference proteome</keyword>
<evidence type="ECO:0000313" key="2">
    <source>
        <dbReference type="Proteomes" id="UP001531446"/>
    </source>
</evidence>
<dbReference type="EMBL" id="OX365879">
    <property type="protein sequence ID" value="CAI4043381.1"/>
    <property type="molecule type" value="Genomic_DNA"/>
</dbReference>
<proteinExistence type="predicted"/>
<reference evidence="1" key="1">
    <citation type="submission" date="2022-10" db="EMBL/GenBank/DDBJ databases">
        <authorList>
            <person name="Bize A."/>
        </authorList>
    </citation>
    <scope>NUCLEOTIDE SEQUENCE [LARGE SCALE GENOMIC DNA]</scope>
</reference>